<proteinExistence type="predicted"/>
<evidence type="ECO:0000313" key="1">
    <source>
        <dbReference type="EMBL" id="KAK7022488.1"/>
    </source>
</evidence>
<accession>A0AAW0BAA3</accession>
<comment type="caution">
    <text evidence="1">The sequence shown here is derived from an EMBL/GenBank/DDBJ whole genome shotgun (WGS) entry which is preliminary data.</text>
</comment>
<sequence>MTPALAAFESTPPSATRELLTTLDARLAAHFAAGCSRDEAAALAQAERAIAVSAELEDRWGVLSDQHRRARRTHVMIELEHLLSVLEAAEDASDSEALWEDVGGNDSE</sequence>
<reference evidence="1 2" key="1">
    <citation type="journal article" date="2024" name="J Genomics">
        <title>Draft genome sequencing and assembly of Favolaschia claudopus CIRM-BRFM 2984 isolated from oak limbs.</title>
        <authorList>
            <person name="Navarro D."/>
            <person name="Drula E."/>
            <person name="Chaduli D."/>
            <person name="Cazenave R."/>
            <person name="Ahrendt S."/>
            <person name="Wang J."/>
            <person name="Lipzen A."/>
            <person name="Daum C."/>
            <person name="Barry K."/>
            <person name="Grigoriev I.V."/>
            <person name="Favel A."/>
            <person name="Rosso M.N."/>
            <person name="Martin F."/>
        </authorList>
    </citation>
    <scope>NUCLEOTIDE SEQUENCE [LARGE SCALE GENOMIC DNA]</scope>
    <source>
        <strain evidence="1 2">CIRM-BRFM 2984</strain>
    </source>
</reference>
<name>A0AAW0BAA3_9AGAR</name>
<keyword evidence="2" id="KW-1185">Reference proteome</keyword>
<dbReference type="EMBL" id="JAWWNJ010000037">
    <property type="protein sequence ID" value="KAK7022488.1"/>
    <property type="molecule type" value="Genomic_DNA"/>
</dbReference>
<organism evidence="1 2">
    <name type="scientific">Favolaschia claudopus</name>
    <dbReference type="NCBI Taxonomy" id="2862362"/>
    <lineage>
        <taxon>Eukaryota</taxon>
        <taxon>Fungi</taxon>
        <taxon>Dikarya</taxon>
        <taxon>Basidiomycota</taxon>
        <taxon>Agaricomycotina</taxon>
        <taxon>Agaricomycetes</taxon>
        <taxon>Agaricomycetidae</taxon>
        <taxon>Agaricales</taxon>
        <taxon>Marasmiineae</taxon>
        <taxon>Mycenaceae</taxon>
        <taxon>Favolaschia</taxon>
    </lineage>
</organism>
<protein>
    <submittedName>
        <fullName evidence="1">Uncharacterized protein</fullName>
    </submittedName>
</protein>
<dbReference type="Proteomes" id="UP001362999">
    <property type="component" value="Unassembled WGS sequence"/>
</dbReference>
<evidence type="ECO:0000313" key="2">
    <source>
        <dbReference type="Proteomes" id="UP001362999"/>
    </source>
</evidence>
<gene>
    <name evidence="1" type="ORF">R3P38DRAFT_3195881</name>
</gene>
<dbReference type="AlphaFoldDB" id="A0AAW0BAA3"/>